<comment type="caution">
    <text evidence="8">The sequence shown here is derived from an EMBL/GenBank/DDBJ whole genome shotgun (WGS) entry which is preliminary data.</text>
</comment>
<dbReference type="EMBL" id="MIGB01000058">
    <property type="protein sequence ID" value="OSY35076.1"/>
    <property type="molecule type" value="Genomic_DNA"/>
</dbReference>
<comment type="similarity">
    <text evidence="1">Belongs to the 'phage' integrase family.</text>
</comment>
<dbReference type="InterPro" id="IPR011010">
    <property type="entry name" value="DNA_brk_join_enz"/>
</dbReference>
<dbReference type="SUPFAM" id="SSF56349">
    <property type="entry name" value="DNA breaking-rejoining enzymes"/>
    <property type="match status" value="1"/>
</dbReference>
<proteinExistence type="inferred from homology"/>
<dbReference type="InterPro" id="IPR004107">
    <property type="entry name" value="Integrase_SAM-like_N"/>
</dbReference>
<dbReference type="Pfam" id="PF14659">
    <property type="entry name" value="Phage_int_SAM_3"/>
    <property type="match status" value="1"/>
</dbReference>
<dbReference type="AlphaFoldDB" id="A0A1Y2MII2"/>
<dbReference type="GO" id="GO:0003677">
    <property type="term" value="F:DNA binding"/>
    <property type="evidence" value="ECO:0007669"/>
    <property type="project" value="UniProtKB-UniRule"/>
</dbReference>
<dbReference type="STRING" id="2074.BG845_06309"/>
<dbReference type="PROSITE" id="PS51898">
    <property type="entry name" value="TYR_RECOMBINASE"/>
    <property type="match status" value="1"/>
</dbReference>
<protein>
    <submittedName>
        <fullName evidence="8">Putative prophage phiRv2 integrase</fullName>
    </submittedName>
</protein>
<keyword evidence="2" id="KW-0229">DNA integration</keyword>
<evidence type="ECO:0000259" key="7">
    <source>
        <dbReference type="PROSITE" id="PS51900"/>
    </source>
</evidence>
<dbReference type="PANTHER" id="PTHR30629">
    <property type="entry name" value="PROPHAGE INTEGRASE"/>
    <property type="match status" value="1"/>
</dbReference>
<keyword evidence="4" id="KW-0233">DNA recombination</keyword>
<dbReference type="Gene3D" id="1.10.443.10">
    <property type="entry name" value="Intergrase catalytic core"/>
    <property type="match status" value="1"/>
</dbReference>
<evidence type="ECO:0000259" key="6">
    <source>
        <dbReference type="PROSITE" id="PS51898"/>
    </source>
</evidence>
<dbReference type="InterPro" id="IPR013762">
    <property type="entry name" value="Integrase-like_cat_sf"/>
</dbReference>
<evidence type="ECO:0000256" key="4">
    <source>
        <dbReference type="ARBA" id="ARBA00023172"/>
    </source>
</evidence>
<feature type="domain" description="Core-binding (CB)" evidence="7">
    <location>
        <begin position="59"/>
        <end position="139"/>
    </location>
</feature>
<keyword evidence="9" id="KW-1185">Reference proteome</keyword>
<evidence type="ECO:0000313" key="9">
    <source>
        <dbReference type="Proteomes" id="UP000194360"/>
    </source>
</evidence>
<evidence type="ECO:0000256" key="2">
    <source>
        <dbReference type="ARBA" id="ARBA00022908"/>
    </source>
</evidence>
<dbReference type="Proteomes" id="UP000194360">
    <property type="component" value="Unassembled WGS sequence"/>
</dbReference>
<evidence type="ECO:0000256" key="5">
    <source>
        <dbReference type="PROSITE-ProRule" id="PRU01248"/>
    </source>
</evidence>
<evidence type="ECO:0000313" key="8">
    <source>
        <dbReference type="EMBL" id="OSY35076.1"/>
    </source>
</evidence>
<feature type="domain" description="Tyr recombinase" evidence="6">
    <location>
        <begin position="165"/>
        <end position="376"/>
    </location>
</feature>
<gene>
    <name evidence="8" type="ORF">BG845_06309</name>
</gene>
<accession>A0A1Y2MII2</accession>
<dbReference type="InterPro" id="IPR002104">
    <property type="entry name" value="Integrase_catalytic"/>
</dbReference>
<dbReference type="PROSITE" id="PS51900">
    <property type="entry name" value="CB"/>
    <property type="match status" value="1"/>
</dbReference>
<dbReference type="InterPro" id="IPR050808">
    <property type="entry name" value="Phage_Integrase"/>
</dbReference>
<dbReference type="GO" id="GO:0006310">
    <property type="term" value="P:DNA recombination"/>
    <property type="evidence" value="ECO:0007669"/>
    <property type="project" value="UniProtKB-KW"/>
</dbReference>
<dbReference type="InterPro" id="IPR010998">
    <property type="entry name" value="Integrase_recombinase_N"/>
</dbReference>
<reference evidence="8 9" key="1">
    <citation type="submission" date="2016-09" db="EMBL/GenBank/DDBJ databases">
        <title>Pseudonocardia autotrophica DSM535, a candidate organism with high potential of specific P450 cytochromes.</title>
        <authorList>
            <person name="Grumaz C."/>
            <person name="Vainshtein Y."/>
            <person name="Kirstahler P."/>
            <person name="Sohn K."/>
        </authorList>
    </citation>
    <scope>NUCLEOTIDE SEQUENCE [LARGE SCALE GENOMIC DNA]</scope>
    <source>
        <strain evidence="8 9">DSM 535</strain>
    </source>
</reference>
<evidence type="ECO:0000256" key="1">
    <source>
        <dbReference type="ARBA" id="ARBA00008857"/>
    </source>
</evidence>
<dbReference type="PANTHER" id="PTHR30629:SF2">
    <property type="entry name" value="PROPHAGE INTEGRASE INTS-RELATED"/>
    <property type="match status" value="1"/>
</dbReference>
<name>A0A1Y2MII2_PSEAH</name>
<dbReference type="InterPro" id="IPR044068">
    <property type="entry name" value="CB"/>
</dbReference>
<keyword evidence="3 5" id="KW-0238">DNA-binding</keyword>
<evidence type="ECO:0000256" key="3">
    <source>
        <dbReference type="ARBA" id="ARBA00023125"/>
    </source>
</evidence>
<dbReference type="Gene3D" id="1.10.150.130">
    <property type="match status" value="1"/>
</dbReference>
<organism evidence="8 9">
    <name type="scientific">Pseudonocardia autotrophica</name>
    <name type="common">Amycolata autotrophica</name>
    <name type="synonym">Nocardia autotrophica</name>
    <dbReference type="NCBI Taxonomy" id="2074"/>
    <lineage>
        <taxon>Bacteria</taxon>
        <taxon>Bacillati</taxon>
        <taxon>Actinomycetota</taxon>
        <taxon>Actinomycetes</taxon>
        <taxon>Pseudonocardiales</taxon>
        <taxon>Pseudonocardiaceae</taxon>
        <taxon>Pseudonocardia</taxon>
    </lineage>
</organism>
<sequence>MAWVCKSARSTWRVRFRRDDGSIGTVNGFASETAARQHAESMETDQRRGVFLDPDGARTTVGEWVEQWLDALDVYDTTEAQYRSLLRNHILPRWGEHGLGEISAIRVNAWYKQLRADGYAASTVATIGKLLSMLLSDAADERLIAANPLLGSRRRRGKRRRERTPERPWATHQQALAIADNAARLPGAGQGAATLIVTAGWTGARWGELTGLQRHNLHLDPTGDTTSYLVIDPDIGALHEVGNRLFLGPPKTPESARTIALPPFLVPLLAAHLRSHPHRHVFVSPQGELHRRSNFSRRAMRPAADGTEHLARPAVAVPPARPGLTFHGLRHSHKTWMIADQIPDIAQARRLGHILGDKIAQTYSHVAAEVDARLLQGLQDRWDKAVADSGDIPDWRATP</sequence>
<dbReference type="OrthoDB" id="1822491at2"/>
<dbReference type="GO" id="GO:0015074">
    <property type="term" value="P:DNA integration"/>
    <property type="evidence" value="ECO:0007669"/>
    <property type="project" value="UniProtKB-KW"/>
</dbReference>